<dbReference type="InterPro" id="IPR002763">
    <property type="entry name" value="DUF72"/>
</dbReference>
<keyword evidence="2" id="KW-1185">Reference proteome</keyword>
<dbReference type="PANTHER" id="PTHR30348:SF9">
    <property type="entry name" value="UPF0759 PROTEIN YECE"/>
    <property type="match status" value="1"/>
</dbReference>
<comment type="caution">
    <text evidence="1">The sequence shown here is derived from an EMBL/GenBank/DDBJ whole genome shotgun (WGS) entry which is preliminary data.</text>
</comment>
<name>A0A6M2AXL5_9GAMM</name>
<dbReference type="SUPFAM" id="SSF117396">
    <property type="entry name" value="TM1631-like"/>
    <property type="match status" value="1"/>
</dbReference>
<dbReference type="Proteomes" id="UP000476696">
    <property type="component" value="Unassembled WGS sequence"/>
</dbReference>
<sequence length="272" mass="31195">MYIGLPQWHHNAWARIGLRDLADYARYFNCVEGNTTFYALPKQDVVMRWRDMTPESFRFCFKFPSSISHKAALANCQEDVDTFYRTLEPLGERIGQLWLQLPPTFAPAHLERLWQFLDALPAGFDYGVEVRHSDFFAKGDAERALNQGLHQRGINRTILDSRPVHSSKSQTEAVLDAKRKKPVLPLHAVVTATRPIVRFIGGDILDDNRPLFAQWADKLAAWETQGLSPYLFIHTPDCTDAPQQARSLWPLLRAKIPTVQPEPDWPEQDALF</sequence>
<dbReference type="PANTHER" id="PTHR30348">
    <property type="entry name" value="UNCHARACTERIZED PROTEIN YECE"/>
    <property type="match status" value="1"/>
</dbReference>
<proteinExistence type="predicted"/>
<organism evidence="1 2">
    <name type="scientific">Rahnella contaminans</name>
    <dbReference type="NCBI Taxonomy" id="2703882"/>
    <lineage>
        <taxon>Bacteria</taxon>
        <taxon>Pseudomonadati</taxon>
        <taxon>Pseudomonadota</taxon>
        <taxon>Gammaproteobacteria</taxon>
        <taxon>Enterobacterales</taxon>
        <taxon>Yersiniaceae</taxon>
        <taxon>Rahnella</taxon>
    </lineage>
</organism>
<reference evidence="1 2" key="1">
    <citation type="submission" date="2020-03" db="EMBL/GenBank/DDBJ databases">
        <title>Rahnella aceri sp. nov., isoated from traditional Jeju Makgeolli.</title>
        <authorList>
            <person name="Kim I.S."/>
            <person name="Jeon D."/>
        </authorList>
    </citation>
    <scope>NUCLEOTIDE SEQUENCE [LARGE SCALE GENOMIC DNA]</scope>
    <source>
        <strain evidence="1 2">Lac-M11</strain>
    </source>
</reference>
<evidence type="ECO:0000313" key="2">
    <source>
        <dbReference type="Proteomes" id="UP000476696"/>
    </source>
</evidence>
<dbReference type="Gene3D" id="3.20.20.410">
    <property type="entry name" value="Protein of unknown function UPF0759"/>
    <property type="match status" value="1"/>
</dbReference>
<dbReference type="NCBIfam" id="NF007637">
    <property type="entry name" value="PRK10302.1"/>
    <property type="match status" value="1"/>
</dbReference>
<dbReference type="InterPro" id="IPR036520">
    <property type="entry name" value="UPF0759_sf"/>
</dbReference>
<protein>
    <submittedName>
        <fullName evidence="1">DUF72 domain-containing protein</fullName>
    </submittedName>
</protein>
<evidence type="ECO:0000313" key="1">
    <source>
        <dbReference type="EMBL" id="NGX85628.1"/>
    </source>
</evidence>
<dbReference type="RefSeq" id="WP_165056986.1">
    <property type="nucleotide sequence ID" value="NZ_JAADJS010000001.1"/>
</dbReference>
<gene>
    <name evidence="1" type="ORF">GW579_00830</name>
</gene>
<dbReference type="EMBL" id="JAADJS010000001">
    <property type="protein sequence ID" value="NGX85628.1"/>
    <property type="molecule type" value="Genomic_DNA"/>
</dbReference>
<dbReference type="Pfam" id="PF01904">
    <property type="entry name" value="DUF72"/>
    <property type="match status" value="1"/>
</dbReference>
<accession>A0A6M2AXL5</accession>
<dbReference type="AlphaFoldDB" id="A0A6M2AXL5"/>